<dbReference type="EMBL" id="KE343612">
    <property type="protein sequence ID" value="EXB37343.1"/>
    <property type="molecule type" value="Genomic_DNA"/>
</dbReference>
<proteinExistence type="predicted"/>
<evidence type="ECO:0000313" key="3">
    <source>
        <dbReference type="Proteomes" id="UP000030645"/>
    </source>
</evidence>
<accession>W9QS74</accession>
<dbReference type="Proteomes" id="UP000030645">
    <property type="component" value="Unassembled WGS sequence"/>
</dbReference>
<feature type="region of interest" description="Disordered" evidence="1">
    <location>
        <begin position="1"/>
        <end position="34"/>
    </location>
</feature>
<gene>
    <name evidence="2" type="ORF">L484_024269</name>
</gene>
<organism evidence="2 3">
    <name type="scientific">Morus notabilis</name>
    <dbReference type="NCBI Taxonomy" id="981085"/>
    <lineage>
        <taxon>Eukaryota</taxon>
        <taxon>Viridiplantae</taxon>
        <taxon>Streptophyta</taxon>
        <taxon>Embryophyta</taxon>
        <taxon>Tracheophyta</taxon>
        <taxon>Spermatophyta</taxon>
        <taxon>Magnoliopsida</taxon>
        <taxon>eudicotyledons</taxon>
        <taxon>Gunneridae</taxon>
        <taxon>Pentapetalae</taxon>
        <taxon>rosids</taxon>
        <taxon>fabids</taxon>
        <taxon>Rosales</taxon>
        <taxon>Moraceae</taxon>
        <taxon>Moreae</taxon>
        <taxon>Morus</taxon>
    </lineage>
</organism>
<evidence type="ECO:0000313" key="2">
    <source>
        <dbReference type="EMBL" id="EXB37343.1"/>
    </source>
</evidence>
<evidence type="ECO:0000256" key="1">
    <source>
        <dbReference type="SAM" id="MobiDB-lite"/>
    </source>
</evidence>
<name>W9QS74_9ROSA</name>
<protein>
    <submittedName>
        <fullName evidence="2">Uncharacterized protein</fullName>
    </submittedName>
</protein>
<sequence length="71" mass="8040">MNFGQRRKDYNIEEADGHGQKRSTTCQSRSEDKHVNEGLEGRKLLGVGLEYLVKSGELSIVCRINRSCRVS</sequence>
<keyword evidence="3" id="KW-1185">Reference proteome</keyword>
<dbReference type="AlphaFoldDB" id="W9QS74"/>
<feature type="compositionally biased region" description="Basic and acidic residues" evidence="1">
    <location>
        <begin position="1"/>
        <end position="19"/>
    </location>
</feature>
<reference evidence="3" key="1">
    <citation type="submission" date="2013-01" db="EMBL/GenBank/DDBJ databases">
        <title>Draft Genome Sequence of a Mulberry Tree, Morus notabilis C.K. Schneid.</title>
        <authorList>
            <person name="He N."/>
            <person name="Zhao S."/>
        </authorList>
    </citation>
    <scope>NUCLEOTIDE SEQUENCE</scope>
</reference>